<feature type="domain" description="Teneurin-like YD-shell" evidence="5">
    <location>
        <begin position="53"/>
        <end position="452"/>
    </location>
</feature>
<evidence type="ECO:0000259" key="4">
    <source>
        <dbReference type="Pfam" id="PF15636"/>
    </source>
</evidence>
<reference evidence="6 7" key="1">
    <citation type="submission" date="2019-10" db="EMBL/GenBank/DDBJ databases">
        <title>Assembly and Annotation for the nematode Trichostrongylus colubriformis.</title>
        <authorList>
            <person name="Martin J."/>
        </authorList>
    </citation>
    <scope>NUCLEOTIDE SEQUENCE [LARGE SCALE GENOMIC DNA]</scope>
    <source>
        <strain evidence="6">G859</strain>
        <tissue evidence="6">Whole worm</tissue>
    </source>
</reference>
<organism evidence="6 7">
    <name type="scientific">Trichostrongylus colubriformis</name>
    <name type="common">Black scour worm</name>
    <dbReference type="NCBI Taxonomy" id="6319"/>
    <lineage>
        <taxon>Eukaryota</taxon>
        <taxon>Metazoa</taxon>
        <taxon>Ecdysozoa</taxon>
        <taxon>Nematoda</taxon>
        <taxon>Chromadorea</taxon>
        <taxon>Rhabditida</taxon>
        <taxon>Rhabditina</taxon>
        <taxon>Rhabditomorpha</taxon>
        <taxon>Strongyloidea</taxon>
        <taxon>Trichostrongylidae</taxon>
        <taxon>Trichostrongylus</taxon>
    </lineage>
</organism>
<dbReference type="InterPro" id="IPR028916">
    <property type="entry name" value="Tox-GHH_dom"/>
</dbReference>
<keyword evidence="2" id="KW-0677">Repeat</keyword>
<dbReference type="AlphaFoldDB" id="A0AAN8FFS4"/>
<dbReference type="InterPro" id="IPR051216">
    <property type="entry name" value="Teneurin"/>
</dbReference>
<dbReference type="Pfam" id="PF15636">
    <property type="entry name" value="Tox-GHH"/>
    <property type="match status" value="1"/>
</dbReference>
<gene>
    <name evidence="6" type="ORF">GCK32_003927</name>
</gene>
<protein>
    <recommendedName>
        <fullName evidence="8">Tox-GHH domain-containing protein</fullName>
    </recommendedName>
</protein>
<feature type="domain" description="Teneurin-like YD-shell" evidence="5">
    <location>
        <begin position="456"/>
        <end position="685"/>
    </location>
</feature>
<dbReference type="PANTHER" id="PTHR11219">
    <property type="entry name" value="TENEURIN AND N-ACETYLGLUCOSAMINE-1-PHOSPHODIESTER ALPHA-N-ACETYLGLUCOSAMINIDASE"/>
    <property type="match status" value="1"/>
</dbReference>
<dbReference type="Proteomes" id="UP001331761">
    <property type="component" value="Unassembled WGS sequence"/>
</dbReference>
<dbReference type="Gene3D" id="2.180.10.10">
    <property type="entry name" value="RHS repeat-associated core"/>
    <property type="match status" value="1"/>
</dbReference>
<name>A0AAN8FFS4_TRICO</name>
<evidence type="ECO:0000313" key="6">
    <source>
        <dbReference type="EMBL" id="KAK5973287.1"/>
    </source>
</evidence>
<evidence type="ECO:0000256" key="3">
    <source>
        <dbReference type="ARBA" id="ARBA00023157"/>
    </source>
</evidence>
<keyword evidence="7" id="KW-1185">Reference proteome</keyword>
<evidence type="ECO:0000313" key="7">
    <source>
        <dbReference type="Proteomes" id="UP001331761"/>
    </source>
</evidence>
<dbReference type="InterPro" id="IPR056823">
    <property type="entry name" value="TEN-like_YD-shell"/>
</dbReference>
<feature type="domain" description="Tox-GHH" evidence="4">
    <location>
        <begin position="900"/>
        <end position="953"/>
    </location>
</feature>
<proteinExistence type="predicted"/>
<accession>A0AAN8FFS4</accession>
<dbReference type="PANTHER" id="PTHR11219:SF69">
    <property type="entry name" value="TENEURIN-A"/>
    <property type="match status" value="1"/>
</dbReference>
<keyword evidence="3" id="KW-1015">Disulfide bond</keyword>
<evidence type="ECO:0000259" key="5">
    <source>
        <dbReference type="Pfam" id="PF25023"/>
    </source>
</evidence>
<dbReference type="GO" id="GO:0008045">
    <property type="term" value="P:motor neuron axon guidance"/>
    <property type="evidence" value="ECO:0007669"/>
    <property type="project" value="TreeGrafter"/>
</dbReference>
<evidence type="ECO:0000256" key="2">
    <source>
        <dbReference type="ARBA" id="ARBA00022737"/>
    </source>
</evidence>
<dbReference type="EMBL" id="WIXE01015669">
    <property type="protein sequence ID" value="KAK5973287.1"/>
    <property type="molecule type" value="Genomic_DNA"/>
</dbReference>
<sequence>MHQLITSFQVSGGRVTTNVFRNGVPYATFTSRTSEVAFEDSSPSRIIYMDDGFSVSHGGMTSLLDAHTHPAHGESSVLKMKTTLDALQNPPRRSLTSRFDWRPFVKRSGAERRIAEVNGVNVFTVTFDRITKSDVISAKSEEETLRLLYMDSGELRQIVQEAPIDLEAVYRLANLTINYDSLGRRNELIWGNRSVQVTYDRQNRVVERTISDFISTKYVYYKELRHPSAIEPLDGSKYFLKYDTRGRLREIVTPSGESHHFAATPFGSGRVLKRRIPFTKKPFVAAEDSENRLLEWTTADELHHVLLQRDKYGRVVKELCDGSTTLFTYEADKLVTVESPHLQVNLTYQGTLLVSMSERRQTKNGWRDSSLAVEHDELLRPTSIQAVISGTAVEPIQLAYDERTAFMSAFAGYQIMRESTMVRIQGFKMMHETSLDVYRQPISLKIVIGDVRLSLIETRSFDAQGRLAAYEMNGKERWLFKYNNDSRMMLMNDVAYEWHAGGVPKKAGRVEYAVDSSGWTIKRGEVTFELDGYGRLIGARGPSIDMKFDYDYQNRLISITNGATLYSLFYALPHLSRRVSHFQSSSDSSATSILYTEEGMPFAMTRDGFRYAVGVDDDGSLRYVLSESGIEKEIHRDPLGRIVADTKPAFWTPLGFRGGVDIPELSIVIMPHARPYDTLIGGYMSFGPSHIARVRFDDIVRSVDPFAIEPVDMTPLIPTDLITWFRLAGLSPSLLPVADLHLDCRQHVCARSVASFPSHLRVFSQVPSLASSDLLDETFTKMYPSEDVPFTVEDSGFHELLVLTPNGKTTTVETLPGLSANESALIKSVIGPAHETGWRVLGTSWERHLVRPDSVPDTLTSASLPHFTLVVSRSAAEFRNGKTKIFVHFASDAETVNKALMEDLRRKEGPAVWRAERRRVERGESRQQWTEREKRELLSKGAVAGYTIEMDESLSARFSSVHIWRFVESN</sequence>
<keyword evidence="1" id="KW-0245">EGF-like domain</keyword>
<evidence type="ECO:0000256" key="1">
    <source>
        <dbReference type="ARBA" id="ARBA00022536"/>
    </source>
</evidence>
<evidence type="ECO:0008006" key="8">
    <source>
        <dbReference type="Google" id="ProtNLM"/>
    </source>
</evidence>
<dbReference type="Pfam" id="PF25023">
    <property type="entry name" value="TEN_YD-shell"/>
    <property type="match status" value="2"/>
</dbReference>
<comment type="caution">
    <text evidence="6">The sequence shown here is derived from an EMBL/GenBank/DDBJ whole genome shotgun (WGS) entry which is preliminary data.</text>
</comment>